<keyword evidence="2 6" id="KW-0812">Transmembrane</keyword>
<comment type="caution">
    <text evidence="7">The sequence shown here is derived from an EMBL/GenBank/DDBJ whole genome shotgun (WGS) entry which is preliminary data.</text>
</comment>
<feature type="region of interest" description="Disordered" evidence="5">
    <location>
        <begin position="307"/>
        <end position="339"/>
    </location>
</feature>
<evidence type="ECO:0000256" key="6">
    <source>
        <dbReference type="SAM" id="Phobius"/>
    </source>
</evidence>
<dbReference type="RefSeq" id="WP_394163532.1">
    <property type="nucleotide sequence ID" value="NZ_JBHGCJ010000007.1"/>
</dbReference>
<evidence type="ECO:0000313" key="8">
    <source>
        <dbReference type="Proteomes" id="UP001605261"/>
    </source>
</evidence>
<gene>
    <name evidence="7" type="ORF">ACEU0G_003751</name>
</gene>
<evidence type="ECO:0000313" key="7">
    <source>
        <dbReference type="EMBL" id="MFG6109732.1"/>
    </source>
</evidence>
<evidence type="ECO:0000256" key="3">
    <source>
        <dbReference type="ARBA" id="ARBA00022989"/>
    </source>
</evidence>
<evidence type="ECO:0000256" key="5">
    <source>
        <dbReference type="SAM" id="MobiDB-lite"/>
    </source>
</evidence>
<accession>A0ABW7CXQ0</accession>
<protein>
    <submittedName>
        <fullName evidence="7">Type IV secretion system protein</fullName>
    </submittedName>
</protein>
<comment type="subcellular location">
    <subcellularLocation>
        <location evidence="1">Membrane</location>
        <topology evidence="1">Multi-pass membrane protein</topology>
    </subcellularLocation>
</comment>
<reference evidence="7 8" key="1">
    <citation type="submission" date="2024-09" db="EMBL/GenBank/DDBJ databases">
        <authorList>
            <consortium name="All-Russian atlas of soil microorganisms"/>
            <consortium name="as a basis for the search for new antimicrobial producers and enzymes with unique properties"/>
            <person name="Sokolova E.A."/>
            <person name="Voronina E.N."/>
        </authorList>
    </citation>
    <scope>NUCLEOTIDE SEQUENCE [LARGE SCALE GENOMIC DNA]</scope>
    <source>
        <strain evidence="7 8">AF-22b-331.1</strain>
    </source>
</reference>
<dbReference type="InterPro" id="IPR007688">
    <property type="entry name" value="Conjugal_tfr_TrbL/VirB6"/>
</dbReference>
<feature type="transmembrane region" description="Helical" evidence="6">
    <location>
        <begin position="234"/>
        <end position="257"/>
    </location>
</feature>
<feature type="transmembrane region" description="Helical" evidence="6">
    <location>
        <begin position="175"/>
        <end position="196"/>
    </location>
</feature>
<dbReference type="Proteomes" id="UP001605261">
    <property type="component" value="Unassembled WGS sequence"/>
</dbReference>
<keyword evidence="3 6" id="KW-1133">Transmembrane helix</keyword>
<evidence type="ECO:0000256" key="4">
    <source>
        <dbReference type="ARBA" id="ARBA00023136"/>
    </source>
</evidence>
<proteinExistence type="predicted"/>
<feature type="transmembrane region" description="Helical" evidence="6">
    <location>
        <begin position="40"/>
        <end position="62"/>
    </location>
</feature>
<keyword evidence="4 6" id="KW-0472">Membrane</keyword>
<sequence>MPNFDPTGLIQWAFFSIVFELVNKEIEAFQAAMLLRSMQWVSGMALTLLTLWVLMHGFMIITGRSRESLMALVVGSLRAFLIVIAATSMSFAGTNVTKFLTDYLPTEIHQVVTGKNDKVEDAIDDNLKVMGLIFALMDALPTKGDDTNAKEQEKATTLIGVGIAGPSVVGGAMLLLYKIALVLFVGFAPIFILCLLFDQTKDLFKRWLLYGIGTMFSMAVLSFTVSVATKLVAISAAMMTASYYASSAGASLLGFGAGINSAALQQGGIGLLMSVLMVMAPPMAAMFFNGTLGSFAANSSFGNLGRNSSGQRSDFQQDFVGSDKLNQGSQSDSNSKFRK</sequence>
<name>A0ABW7CXQ0_9GAMM</name>
<feature type="compositionally biased region" description="Polar residues" evidence="5">
    <location>
        <begin position="307"/>
        <end position="316"/>
    </location>
</feature>
<feature type="compositionally biased region" description="Polar residues" evidence="5">
    <location>
        <begin position="324"/>
        <end position="339"/>
    </location>
</feature>
<evidence type="ECO:0000256" key="2">
    <source>
        <dbReference type="ARBA" id="ARBA00022692"/>
    </source>
</evidence>
<dbReference type="EMBL" id="JBHGCJ010000007">
    <property type="protein sequence ID" value="MFG6109732.1"/>
    <property type="molecule type" value="Genomic_DNA"/>
</dbReference>
<feature type="transmembrane region" description="Helical" evidence="6">
    <location>
        <begin position="269"/>
        <end position="288"/>
    </location>
</feature>
<evidence type="ECO:0000256" key="1">
    <source>
        <dbReference type="ARBA" id="ARBA00004141"/>
    </source>
</evidence>
<keyword evidence="8" id="KW-1185">Reference proteome</keyword>
<feature type="transmembrane region" description="Helical" evidence="6">
    <location>
        <begin position="69"/>
        <end position="92"/>
    </location>
</feature>
<organism evidence="7 8">
    <name type="scientific">Stenotrophomonas nematodicola</name>
    <dbReference type="NCBI Taxonomy" id="2656746"/>
    <lineage>
        <taxon>Bacteria</taxon>
        <taxon>Pseudomonadati</taxon>
        <taxon>Pseudomonadota</taxon>
        <taxon>Gammaproteobacteria</taxon>
        <taxon>Lysobacterales</taxon>
        <taxon>Lysobacteraceae</taxon>
        <taxon>Stenotrophomonas</taxon>
    </lineage>
</organism>
<dbReference type="Pfam" id="PF04610">
    <property type="entry name" value="TrbL"/>
    <property type="match status" value="1"/>
</dbReference>
<feature type="transmembrane region" description="Helical" evidence="6">
    <location>
        <begin position="208"/>
        <end position="228"/>
    </location>
</feature>